<dbReference type="GO" id="GO:0003700">
    <property type="term" value="F:DNA-binding transcription factor activity"/>
    <property type="evidence" value="ECO:0007669"/>
    <property type="project" value="TreeGrafter"/>
</dbReference>
<evidence type="ECO:0000256" key="1">
    <source>
        <dbReference type="ARBA" id="ARBA00023015"/>
    </source>
</evidence>
<comment type="caution">
    <text evidence="6">The sequence shown here is derived from an EMBL/GenBank/DDBJ whole genome shotgun (WGS) entry which is preliminary data.</text>
</comment>
<dbReference type="EMBL" id="QGQD01000086">
    <property type="protein sequence ID" value="TLC98763.1"/>
    <property type="molecule type" value="Genomic_DNA"/>
</dbReference>
<dbReference type="SUPFAM" id="SSF47413">
    <property type="entry name" value="lambda repressor-like DNA-binding domains"/>
    <property type="match status" value="1"/>
</dbReference>
<dbReference type="InterPro" id="IPR046335">
    <property type="entry name" value="LacI/GalR-like_sensor"/>
</dbReference>
<dbReference type="SUPFAM" id="SSF53822">
    <property type="entry name" value="Periplasmic binding protein-like I"/>
    <property type="match status" value="1"/>
</dbReference>
<dbReference type="Pfam" id="PF00356">
    <property type="entry name" value="LacI"/>
    <property type="match status" value="1"/>
</dbReference>
<dbReference type="PANTHER" id="PTHR30146">
    <property type="entry name" value="LACI-RELATED TRANSCRIPTIONAL REPRESSOR"/>
    <property type="match status" value="1"/>
</dbReference>
<evidence type="ECO:0000259" key="4">
    <source>
        <dbReference type="PROSITE" id="PS50932"/>
    </source>
</evidence>
<name>A0A4U8Q3H7_9FIRM</name>
<dbReference type="InterPro" id="IPR000843">
    <property type="entry name" value="HTH_LacI"/>
</dbReference>
<dbReference type="Proteomes" id="UP000306509">
    <property type="component" value="Unassembled WGS sequence"/>
</dbReference>
<evidence type="ECO:0000259" key="5">
    <source>
        <dbReference type="PROSITE" id="PS50943"/>
    </source>
</evidence>
<gene>
    <name evidence="6" type="primary">cytR_7</name>
    <name evidence="6" type="ORF">DSM106044_04514</name>
</gene>
<dbReference type="CDD" id="cd06267">
    <property type="entry name" value="PBP1_LacI_sugar_binding-like"/>
    <property type="match status" value="1"/>
</dbReference>
<feature type="domain" description="HTH lacI-type" evidence="4">
    <location>
        <begin position="11"/>
        <end position="66"/>
    </location>
</feature>
<dbReference type="PANTHER" id="PTHR30146:SF24">
    <property type="entry name" value="XYLOSE OPERON REGULATORY PROTEIN"/>
    <property type="match status" value="1"/>
</dbReference>
<keyword evidence="7" id="KW-1185">Reference proteome</keyword>
<dbReference type="Pfam" id="PF13377">
    <property type="entry name" value="Peripla_BP_3"/>
    <property type="match status" value="1"/>
</dbReference>
<protein>
    <submittedName>
        <fullName evidence="6">HTH-type transcriptional repressor CytR</fullName>
    </submittedName>
</protein>
<evidence type="ECO:0000256" key="3">
    <source>
        <dbReference type="ARBA" id="ARBA00023163"/>
    </source>
</evidence>
<organism evidence="6 7">
    <name type="scientific">Robinsoniella peoriensis</name>
    <dbReference type="NCBI Taxonomy" id="180332"/>
    <lineage>
        <taxon>Bacteria</taxon>
        <taxon>Bacillati</taxon>
        <taxon>Bacillota</taxon>
        <taxon>Clostridia</taxon>
        <taxon>Lachnospirales</taxon>
        <taxon>Lachnospiraceae</taxon>
        <taxon>Robinsoniella</taxon>
    </lineage>
</organism>
<dbReference type="SMART" id="SM00354">
    <property type="entry name" value="HTH_LACI"/>
    <property type="match status" value="1"/>
</dbReference>
<evidence type="ECO:0000256" key="2">
    <source>
        <dbReference type="ARBA" id="ARBA00023125"/>
    </source>
</evidence>
<dbReference type="InterPro" id="IPR010982">
    <property type="entry name" value="Lambda_DNA-bd_dom_sf"/>
</dbReference>
<dbReference type="PROSITE" id="PS50932">
    <property type="entry name" value="HTH_LACI_2"/>
    <property type="match status" value="1"/>
</dbReference>
<dbReference type="STRING" id="180332.GCA_000797495_05066"/>
<feature type="domain" description="HTH cro/C1-type" evidence="5">
    <location>
        <begin position="14"/>
        <end position="56"/>
    </location>
</feature>
<keyword evidence="2" id="KW-0238">DNA-binding</keyword>
<keyword evidence="1" id="KW-0805">Transcription regulation</keyword>
<dbReference type="RefSeq" id="WP_047834374.1">
    <property type="nucleotide sequence ID" value="NZ_CAUSDN010000056.1"/>
</dbReference>
<dbReference type="PROSITE" id="PS50943">
    <property type="entry name" value="HTH_CROC1"/>
    <property type="match status" value="1"/>
</dbReference>
<dbReference type="CDD" id="cd01392">
    <property type="entry name" value="HTH_LacI"/>
    <property type="match status" value="1"/>
</dbReference>
<dbReference type="Gene3D" id="1.10.260.40">
    <property type="entry name" value="lambda repressor-like DNA-binding domains"/>
    <property type="match status" value="1"/>
</dbReference>
<dbReference type="Gene3D" id="3.40.50.2300">
    <property type="match status" value="2"/>
</dbReference>
<keyword evidence="3" id="KW-0804">Transcription</keyword>
<evidence type="ECO:0000313" key="7">
    <source>
        <dbReference type="Proteomes" id="UP000306509"/>
    </source>
</evidence>
<reference evidence="6 7" key="1">
    <citation type="journal article" date="2019" name="Anaerobe">
        <title>Detection of Robinsoniella peoriensis in multiple bone samples of a trauma patient.</title>
        <authorList>
            <person name="Schrottner P."/>
            <person name="Hartwich K."/>
            <person name="Bunk B."/>
            <person name="Schober I."/>
            <person name="Helbig S."/>
            <person name="Rudolph W.W."/>
            <person name="Gunzer F."/>
        </authorList>
    </citation>
    <scope>NUCLEOTIDE SEQUENCE [LARGE SCALE GENOMIC DNA]</scope>
    <source>
        <strain evidence="6 7">DSM 106044</strain>
    </source>
</reference>
<proteinExistence type="predicted"/>
<evidence type="ECO:0000313" key="6">
    <source>
        <dbReference type="EMBL" id="TLC98763.1"/>
    </source>
</evidence>
<accession>A0A4U8Q3H7</accession>
<dbReference type="AlphaFoldDB" id="A0A4U8Q3H7"/>
<dbReference type="GO" id="GO:0000976">
    <property type="term" value="F:transcription cis-regulatory region binding"/>
    <property type="evidence" value="ECO:0007669"/>
    <property type="project" value="TreeGrafter"/>
</dbReference>
<sequence length="342" mass="39000">MAEEEKQEYRVRIKDIADELGVSTATVSNVIHGKTKKISETTVAKVQEVLEKNQYLPNMASILMAQNDARIIGVILSDDCKYEGRMIEDPFVGTVVSNLLKEIQAKGYFMLLREEDDLEEIVRYSSIWNMAGILLLGFCEQEYEKLRSRMRIPFVVIDGFLKKIDRYGNIGIDNFSGGYQMGEYLWNMGHRNILFLADNDECADHQRYCGFVKAITEWGGGMCDFKMLPMEAGKRPEVYEQLLSQLGEYTAAFCASDVYAIEFMSYLTDHGYRIPEDFSVSGFDDVSAAQIVRPKLTTIRQDLKEKAASAMDLLESMMKGNIIQEERILPVMLVERQSVKKI</sequence>
<dbReference type="InterPro" id="IPR028082">
    <property type="entry name" value="Peripla_BP_I"/>
</dbReference>
<dbReference type="InterPro" id="IPR001387">
    <property type="entry name" value="Cro/C1-type_HTH"/>
</dbReference>